<name>A0A9J6BBP2_POLVA</name>
<dbReference type="Pfam" id="PF13855">
    <property type="entry name" value="LRR_8"/>
    <property type="match status" value="1"/>
</dbReference>
<keyword evidence="6" id="KW-1185">Reference proteome</keyword>
<feature type="coiled-coil region" evidence="2">
    <location>
        <begin position="191"/>
        <end position="218"/>
    </location>
</feature>
<sequence length="325" mass="37890">MKLLFHHFSSIILIITIFLQSTVKSSPITCDFGYNTHMQDLTPLYCCKVTSFLQITERNASLTKVLNEPNVKTPIKCFNIDGHDLINNQKSVVNFVPTGIEKLFLNLKHFRIGDTYLKEVTKNDLEPFKELTALSFFYNNIEFIEKDLFIHNPHLEFIWLEKNKIKQIWPSVFDHLKSLKNLCLLNNKCVSAQAINSKNDVKNVIEKLKQNRDCINNEYMSIHYPEIYNEWIKMKERENLYFLIGGILILMIFIGAIVGGIFWSRKIRRQNLGKRSLPELPMSYLKDPTICANFDGNPRYSVVRHDLNHTYETLPVQGSFTNDGY</sequence>
<dbReference type="AlphaFoldDB" id="A0A9J6BBP2"/>
<dbReference type="InterPro" id="IPR032675">
    <property type="entry name" value="LRR_dom_sf"/>
</dbReference>
<evidence type="ECO:0000256" key="2">
    <source>
        <dbReference type="SAM" id="Coils"/>
    </source>
</evidence>
<feature type="signal peptide" evidence="4">
    <location>
        <begin position="1"/>
        <end position="25"/>
    </location>
</feature>
<keyword evidence="2" id="KW-0175">Coiled coil</keyword>
<feature type="transmembrane region" description="Helical" evidence="3">
    <location>
        <begin position="240"/>
        <end position="263"/>
    </location>
</feature>
<evidence type="ECO:0000313" key="5">
    <source>
        <dbReference type="EMBL" id="KAG5667095.1"/>
    </source>
</evidence>
<keyword evidence="3" id="KW-0812">Transmembrane</keyword>
<evidence type="ECO:0000256" key="3">
    <source>
        <dbReference type="SAM" id="Phobius"/>
    </source>
</evidence>
<dbReference type="SUPFAM" id="SSF52058">
    <property type="entry name" value="L domain-like"/>
    <property type="match status" value="1"/>
</dbReference>
<dbReference type="InterPro" id="IPR050328">
    <property type="entry name" value="Dev_Immune_Receptor"/>
</dbReference>
<dbReference type="InterPro" id="IPR001611">
    <property type="entry name" value="Leu-rich_rpt"/>
</dbReference>
<dbReference type="GO" id="GO:0005615">
    <property type="term" value="C:extracellular space"/>
    <property type="evidence" value="ECO:0007669"/>
    <property type="project" value="TreeGrafter"/>
</dbReference>
<proteinExistence type="predicted"/>
<feature type="chain" id="PRO_5039940812" evidence="4">
    <location>
        <begin position="26"/>
        <end position="325"/>
    </location>
</feature>
<dbReference type="GO" id="GO:0031012">
    <property type="term" value="C:extracellular matrix"/>
    <property type="evidence" value="ECO:0007669"/>
    <property type="project" value="TreeGrafter"/>
</dbReference>
<dbReference type="OrthoDB" id="676979at2759"/>
<dbReference type="PANTHER" id="PTHR24373">
    <property type="entry name" value="SLIT RELATED LEUCINE-RICH REPEAT NEURONAL PROTEIN"/>
    <property type="match status" value="1"/>
</dbReference>
<protein>
    <submittedName>
        <fullName evidence="5">Uncharacterized protein</fullName>
    </submittedName>
</protein>
<accession>A0A9J6BBP2</accession>
<evidence type="ECO:0000256" key="1">
    <source>
        <dbReference type="ARBA" id="ARBA00022729"/>
    </source>
</evidence>
<evidence type="ECO:0000256" key="4">
    <source>
        <dbReference type="SAM" id="SignalP"/>
    </source>
</evidence>
<keyword evidence="3" id="KW-0472">Membrane</keyword>
<dbReference type="EMBL" id="JADBJN010000004">
    <property type="protein sequence ID" value="KAG5667095.1"/>
    <property type="molecule type" value="Genomic_DNA"/>
</dbReference>
<gene>
    <name evidence="5" type="ORF">PVAND_015094</name>
</gene>
<organism evidence="5 6">
    <name type="scientific">Polypedilum vanderplanki</name>
    <name type="common">Sleeping chironomid midge</name>
    <dbReference type="NCBI Taxonomy" id="319348"/>
    <lineage>
        <taxon>Eukaryota</taxon>
        <taxon>Metazoa</taxon>
        <taxon>Ecdysozoa</taxon>
        <taxon>Arthropoda</taxon>
        <taxon>Hexapoda</taxon>
        <taxon>Insecta</taxon>
        <taxon>Pterygota</taxon>
        <taxon>Neoptera</taxon>
        <taxon>Endopterygota</taxon>
        <taxon>Diptera</taxon>
        <taxon>Nematocera</taxon>
        <taxon>Chironomoidea</taxon>
        <taxon>Chironomidae</taxon>
        <taxon>Chironominae</taxon>
        <taxon>Polypedilum</taxon>
        <taxon>Polypedilum</taxon>
    </lineage>
</organism>
<keyword evidence="3" id="KW-1133">Transmembrane helix</keyword>
<dbReference type="Proteomes" id="UP001107558">
    <property type="component" value="Chromosome 4"/>
</dbReference>
<dbReference type="Gene3D" id="3.80.10.10">
    <property type="entry name" value="Ribonuclease Inhibitor"/>
    <property type="match status" value="1"/>
</dbReference>
<reference evidence="5" key="1">
    <citation type="submission" date="2021-03" db="EMBL/GenBank/DDBJ databases">
        <title>Chromosome level genome of the anhydrobiotic midge Polypedilum vanderplanki.</title>
        <authorList>
            <person name="Yoshida Y."/>
            <person name="Kikawada T."/>
            <person name="Gusev O."/>
        </authorList>
    </citation>
    <scope>NUCLEOTIDE SEQUENCE</scope>
    <source>
        <strain evidence="5">NIAS01</strain>
        <tissue evidence="5">Whole body or cell culture</tissue>
    </source>
</reference>
<dbReference type="PANTHER" id="PTHR24373:SF370">
    <property type="entry name" value="FISH-LIPS, ISOFORM E"/>
    <property type="match status" value="1"/>
</dbReference>
<keyword evidence="1 4" id="KW-0732">Signal</keyword>
<comment type="caution">
    <text evidence="5">The sequence shown here is derived from an EMBL/GenBank/DDBJ whole genome shotgun (WGS) entry which is preliminary data.</text>
</comment>
<evidence type="ECO:0000313" key="6">
    <source>
        <dbReference type="Proteomes" id="UP001107558"/>
    </source>
</evidence>